<keyword evidence="8 10" id="KW-0472">Membrane</keyword>
<feature type="transmembrane region" description="Helical" evidence="10">
    <location>
        <begin position="213"/>
        <end position="230"/>
    </location>
</feature>
<dbReference type="EMBL" id="GEDV01002091">
    <property type="protein sequence ID" value="JAP86466.1"/>
    <property type="molecule type" value="Transcribed_RNA"/>
</dbReference>
<sequence>MTSLWKSNIKSLGNSANAERNLLQEILKIDIRVKSCIQDIQNGCASQEDLNAKNFEAAESMRIYKKTVEALKALAMEQDKVQDKERLTLKAEELVKGMKCNIEALRKANLVAEKNIHDQDRERLLSGGHIRQRGRADKETLLRSTSGMTENLFSISRMMADQVKHSENALDLLVGTSAVITESQEESRQMGSAILQSKKLLTKYGRREMTDRVLIFLALLFFFACVLYVLKRRLF</sequence>
<dbReference type="PANTHER" id="PTHR12825:SF0">
    <property type="entry name" value="VESICLE TRANSPORT PROTEIN SEC20"/>
    <property type="match status" value="1"/>
</dbReference>
<protein>
    <submittedName>
        <fullName evidence="12">Protein transport protein SEC20</fullName>
    </submittedName>
</protein>
<dbReference type="GO" id="GO:0031201">
    <property type="term" value="C:SNARE complex"/>
    <property type="evidence" value="ECO:0007669"/>
    <property type="project" value="TreeGrafter"/>
</dbReference>
<evidence type="ECO:0000256" key="10">
    <source>
        <dbReference type="SAM" id="Phobius"/>
    </source>
</evidence>
<evidence type="ECO:0000256" key="8">
    <source>
        <dbReference type="ARBA" id="ARBA00023136"/>
    </source>
</evidence>
<evidence type="ECO:0000313" key="12">
    <source>
        <dbReference type="EMBL" id="JAP86466.1"/>
    </source>
</evidence>
<dbReference type="InterPro" id="IPR005606">
    <property type="entry name" value="Sec20"/>
</dbReference>
<keyword evidence="4" id="KW-0256">Endoplasmic reticulum</keyword>
<evidence type="ECO:0000256" key="9">
    <source>
        <dbReference type="ARBA" id="ARBA00037934"/>
    </source>
</evidence>
<evidence type="ECO:0000256" key="6">
    <source>
        <dbReference type="ARBA" id="ARBA00022989"/>
    </source>
</evidence>
<reference evidence="12" key="1">
    <citation type="journal article" date="2016" name="Ticks Tick Borne Dis.">
        <title>De novo assembly and annotation of the salivary gland transcriptome of Rhipicephalus appendiculatus male and female ticks during blood feeding.</title>
        <authorList>
            <person name="de Castro M.H."/>
            <person name="de Klerk D."/>
            <person name="Pienaar R."/>
            <person name="Latif A.A."/>
            <person name="Rees D.J."/>
            <person name="Mans B.J."/>
        </authorList>
    </citation>
    <scope>NUCLEOTIDE SEQUENCE</scope>
    <source>
        <tissue evidence="12">Salivary glands</tissue>
    </source>
</reference>
<dbReference type="GO" id="GO:0006890">
    <property type="term" value="P:retrograde vesicle-mediated transport, Golgi to endoplasmic reticulum"/>
    <property type="evidence" value="ECO:0007669"/>
    <property type="project" value="InterPro"/>
</dbReference>
<dbReference type="PANTHER" id="PTHR12825">
    <property type="entry name" value="BNIP1-RELATED"/>
    <property type="match status" value="1"/>
</dbReference>
<dbReference type="GO" id="GO:0005484">
    <property type="term" value="F:SNAP receptor activity"/>
    <property type="evidence" value="ECO:0007669"/>
    <property type="project" value="InterPro"/>
</dbReference>
<keyword evidence="6 10" id="KW-1133">Transmembrane helix</keyword>
<evidence type="ECO:0000256" key="2">
    <source>
        <dbReference type="ARBA" id="ARBA00022448"/>
    </source>
</evidence>
<evidence type="ECO:0000256" key="3">
    <source>
        <dbReference type="ARBA" id="ARBA00022692"/>
    </source>
</evidence>
<name>A0A131Z7P0_RHIAP</name>
<evidence type="ECO:0000256" key="7">
    <source>
        <dbReference type="ARBA" id="ARBA00023054"/>
    </source>
</evidence>
<evidence type="ECO:0000259" key="11">
    <source>
        <dbReference type="Pfam" id="PF03908"/>
    </source>
</evidence>
<evidence type="ECO:0000256" key="4">
    <source>
        <dbReference type="ARBA" id="ARBA00022824"/>
    </source>
</evidence>
<accession>A0A131Z7P0</accession>
<dbReference type="GO" id="GO:0005789">
    <property type="term" value="C:endoplasmic reticulum membrane"/>
    <property type="evidence" value="ECO:0007669"/>
    <property type="project" value="UniProtKB-SubCell"/>
</dbReference>
<organism evidence="12">
    <name type="scientific">Rhipicephalus appendiculatus</name>
    <name type="common">Brown ear tick</name>
    <dbReference type="NCBI Taxonomy" id="34631"/>
    <lineage>
        <taxon>Eukaryota</taxon>
        <taxon>Metazoa</taxon>
        <taxon>Ecdysozoa</taxon>
        <taxon>Arthropoda</taxon>
        <taxon>Chelicerata</taxon>
        <taxon>Arachnida</taxon>
        <taxon>Acari</taxon>
        <taxon>Parasitiformes</taxon>
        <taxon>Ixodida</taxon>
        <taxon>Ixodoidea</taxon>
        <taxon>Ixodidae</taxon>
        <taxon>Rhipicephalinae</taxon>
        <taxon>Rhipicephalus</taxon>
        <taxon>Rhipicephalus</taxon>
    </lineage>
</organism>
<keyword evidence="7" id="KW-0175">Coiled coil</keyword>
<keyword evidence="5" id="KW-0931">ER-Golgi transport</keyword>
<proteinExistence type="inferred from homology"/>
<dbReference type="Pfam" id="PF03908">
    <property type="entry name" value="Sec20"/>
    <property type="match status" value="1"/>
</dbReference>
<keyword evidence="3 10" id="KW-0812">Transmembrane</keyword>
<dbReference type="AlphaFoldDB" id="A0A131Z7P0"/>
<keyword evidence="2" id="KW-0813">Transport</keyword>
<evidence type="ECO:0000256" key="1">
    <source>
        <dbReference type="ARBA" id="ARBA00004163"/>
    </source>
</evidence>
<comment type="similarity">
    <text evidence="9">Belongs to the SEC20 family.</text>
</comment>
<comment type="subcellular location">
    <subcellularLocation>
        <location evidence="1">Endoplasmic reticulum membrane</location>
        <topology evidence="1">Single-pass type IV membrane protein</topology>
    </subcellularLocation>
</comment>
<feature type="domain" description="Sec20 C-terminal" evidence="11">
    <location>
        <begin position="145"/>
        <end position="234"/>
    </location>
</feature>
<evidence type="ECO:0000256" key="5">
    <source>
        <dbReference type="ARBA" id="ARBA00022892"/>
    </source>
</evidence>
<dbReference type="InterPro" id="IPR056173">
    <property type="entry name" value="Sec20_C"/>
</dbReference>